<keyword evidence="2 4" id="KW-0442">Lipid degradation</keyword>
<dbReference type="InterPro" id="IPR050301">
    <property type="entry name" value="NTE"/>
</dbReference>
<evidence type="ECO:0000313" key="7">
    <source>
        <dbReference type="Proteomes" id="UP000322634"/>
    </source>
</evidence>
<name>A0A5D0UBG0_9ACTN</name>
<dbReference type="GO" id="GO:0016042">
    <property type="term" value="P:lipid catabolic process"/>
    <property type="evidence" value="ECO:0007669"/>
    <property type="project" value="UniProtKB-UniRule"/>
</dbReference>
<keyword evidence="3 4" id="KW-0443">Lipid metabolism</keyword>
<evidence type="ECO:0000256" key="1">
    <source>
        <dbReference type="ARBA" id="ARBA00022801"/>
    </source>
</evidence>
<feature type="short sequence motif" description="GXGXXG" evidence="4">
    <location>
        <begin position="57"/>
        <end position="62"/>
    </location>
</feature>
<organism evidence="6 7">
    <name type="scientific">Actinomadura syzygii</name>
    <dbReference type="NCBI Taxonomy" id="1427538"/>
    <lineage>
        <taxon>Bacteria</taxon>
        <taxon>Bacillati</taxon>
        <taxon>Actinomycetota</taxon>
        <taxon>Actinomycetes</taxon>
        <taxon>Streptosporangiales</taxon>
        <taxon>Thermomonosporaceae</taxon>
        <taxon>Actinomadura</taxon>
    </lineage>
</organism>
<evidence type="ECO:0000259" key="5">
    <source>
        <dbReference type="PROSITE" id="PS51635"/>
    </source>
</evidence>
<dbReference type="OrthoDB" id="3539525at2"/>
<dbReference type="Proteomes" id="UP000322634">
    <property type="component" value="Unassembled WGS sequence"/>
</dbReference>
<keyword evidence="1 4" id="KW-0378">Hydrolase</keyword>
<dbReference type="Gene3D" id="3.40.1090.10">
    <property type="entry name" value="Cytosolic phospholipase A2 catalytic domain"/>
    <property type="match status" value="2"/>
</dbReference>
<dbReference type="AlphaFoldDB" id="A0A5D0UBG0"/>
<dbReference type="PANTHER" id="PTHR14226">
    <property type="entry name" value="NEUROPATHY TARGET ESTERASE/SWISS CHEESE D.MELANOGASTER"/>
    <property type="match status" value="1"/>
</dbReference>
<dbReference type="InterPro" id="IPR016035">
    <property type="entry name" value="Acyl_Trfase/lysoPLipase"/>
</dbReference>
<feature type="domain" description="PNPLA" evidence="5">
    <location>
        <begin position="53"/>
        <end position="267"/>
    </location>
</feature>
<dbReference type="Pfam" id="PF01734">
    <property type="entry name" value="Patatin"/>
    <property type="match status" value="1"/>
</dbReference>
<evidence type="ECO:0000313" key="6">
    <source>
        <dbReference type="EMBL" id="TYC15881.1"/>
    </source>
</evidence>
<feature type="active site" description="Proton acceptor" evidence="4">
    <location>
        <position position="246"/>
    </location>
</feature>
<evidence type="ECO:0000256" key="3">
    <source>
        <dbReference type="ARBA" id="ARBA00023098"/>
    </source>
</evidence>
<dbReference type="GO" id="GO:0016787">
    <property type="term" value="F:hydrolase activity"/>
    <property type="evidence" value="ECO:0007669"/>
    <property type="project" value="UniProtKB-UniRule"/>
</dbReference>
<comment type="caution">
    <text evidence="6">The sequence shown here is derived from an EMBL/GenBank/DDBJ whole genome shotgun (WGS) entry which is preliminary data.</text>
</comment>
<sequence>MPVNEQETLGRIRDAARRLAERDELEKPSAPASSAAEFGLPEADGLPELSAGVVLVGGGAKGAYQVGALQCLAEAGLRPAGLLGTSIGALNAAVVASHGSLWDGVRNLVEIWREAGAAARPLGRASTDRLAEAETKGLSPTQARSVLTALGSPVLRPGFLRDLVVRHVTSPTIPTWVSAFPSGDPDLVPQLQIWIDDLVGAGLGRQAEWFALHELPLPEVRDAVLASSALPLLLDSQRIMGRHYIDGGLGARPQIGLGDNTPIDSLVTRTGSRLVIVIHLRPGQLWDRHRISGAQILEIRPSGPLAPSGLGGQLAGMLDFSPERFEALRKLGYLDAQARVATWRGVLGAHQAARESAQALLEAISRLSE</sequence>
<feature type="short sequence motif" description="DGA/G" evidence="4">
    <location>
        <begin position="246"/>
        <end position="248"/>
    </location>
</feature>
<feature type="short sequence motif" description="GXSXG" evidence="4">
    <location>
        <begin position="84"/>
        <end position="88"/>
    </location>
</feature>
<proteinExistence type="predicted"/>
<dbReference type="PROSITE" id="PS51635">
    <property type="entry name" value="PNPLA"/>
    <property type="match status" value="1"/>
</dbReference>
<dbReference type="SUPFAM" id="SSF52151">
    <property type="entry name" value="FabD/lysophospholipase-like"/>
    <property type="match status" value="1"/>
</dbReference>
<dbReference type="InterPro" id="IPR002641">
    <property type="entry name" value="PNPLA_dom"/>
</dbReference>
<gene>
    <name evidence="6" type="ORF">FXF65_11105</name>
</gene>
<keyword evidence="7" id="KW-1185">Reference proteome</keyword>
<reference evidence="6 7" key="1">
    <citation type="submission" date="2019-08" db="EMBL/GenBank/DDBJ databases">
        <title>Actinomadura sp. nov. CYP1-5 isolated from mountain soil.</title>
        <authorList>
            <person name="Songsumanus A."/>
            <person name="Kuncharoen N."/>
            <person name="Kudo T."/>
            <person name="Yuki M."/>
            <person name="Igarashi Y."/>
            <person name="Tanasupawat S."/>
        </authorList>
    </citation>
    <scope>NUCLEOTIDE SEQUENCE [LARGE SCALE GENOMIC DNA]</scope>
    <source>
        <strain evidence="6 7">GKU157</strain>
    </source>
</reference>
<protein>
    <recommendedName>
        <fullName evidence="5">PNPLA domain-containing protein</fullName>
    </recommendedName>
</protein>
<feature type="active site" description="Nucleophile" evidence="4">
    <location>
        <position position="86"/>
    </location>
</feature>
<dbReference type="EMBL" id="VSFF01000004">
    <property type="protein sequence ID" value="TYC15881.1"/>
    <property type="molecule type" value="Genomic_DNA"/>
</dbReference>
<evidence type="ECO:0000256" key="4">
    <source>
        <dbReference type="PROSITE-ProRule" id="PRU01161"/>
    </source>
</evidence>
<accession>A0A5D0UBG0</accession>
<evidence type="ECO:0000256" key="2">
    <source>
        <dbReference type="ARBA" id="ARBA00022963"/>
    </source>
</evidence>
<dbReference type="PANTHER" id="PTHR14226:SF57">
    <property type="entry name" value="BLR7027 PROTEIN"/>
    <property type="match status" value="1"/>
</dbReference>